<dbReference type="Pfam" id="PF00296">
    <property type="entry name" value="Bac_luciferase"/>
    <property type="match status" value="1"/>
</dbReference>
<evidence type="ECO:0000259" key="7">
    <source>
        <dbReference type="Pfam" id="PF00296"/>
    </source>
</evidence>
<dbReference type="InterPro" id="IPR011251">
    <property type="entry name" value="Luciferase-like_dom"/>
</dbReference>
<evidence type="ECO:0000256" key="1">
    <source>
        <dbReference type="ARBA" id="ARBA00022630"/>
    </source>
</evidence>
<organism evidence="8 9">
    <name type="scientific">Acidisoma cellulosilyticum</name>
    <dbReference type="NCBI Taxonomy" id="2802395"/>
    <lineage>
        <taxon>Bacteria</taxon>
        <taxon>Pseudomonadati</taxon>
        <taxon>Pseudomonadota</taxon>
        <taxon>Alphaproteobacteria</taxon>
        <taxon>Acetobacterales</taxon>
        <taxon>Acidocellaceae</taxon>
        <taxon>Acidisoma</taxon>
    </lineage>
</organism>
<keyword evidence="4 8" id="KW-0503">Monooxygenase</keyword>
<dbReference type="InterPro" id="IPR051260">
    <property type="entry name" value="Diverse_substr_monoxygenases"/>
</dbReference>
<dbReference type="EC" id="1.14.-.-" evidence="8"/>
<keyword evidence="1 6" id="KW-0285">Flavoprotein</keyword>
<dbReference type="Proteomes" id="UP000721844">
    <property type="component" value="Unassembled WGS sequence"/>
</dbReference>
<dbReference type="EMBL" id="JAESVA010000015">
    <property type="protein sequence ID" value="MCB8883696.1"/>
    <property type="molecule type" value="Genomic_DNA"/>
</dbReference>
<feature type="binding site" evidence="6">
    <location>
        <position position="154"/>
    </location>
    <ligand>
        <name>FMN</name>
        <dbReference type="ChEBI" id="CHEBI:58210"/>
    </ligand>
</feature>
<dbReference type="NCBIfam" id="TIGR03860">
    <property type="entry name" value="FMN_nitrolo"/>
    <property type="match status" value="1"/>
</dbReference>
<evidence type="ECO:0000256" key="2">
    <source>
        <dbReference type="ARBA" id="ARBA00022643"/>
    </source>
</evidence>
<evidence type="ECO:0000256" key="4">
    <source>
        <dbReference type="ARBA" id="ARBA00023033"/>
    </source>
</evidence>
<dbReference type="Gene3D" id="3.20.20.30">
    <property type="entry name" value="Luciferase-like domain"/>
    <property type="match status" value="1"/>
</dbReference>
<dbReference type="GO" id="GO:0016705">
    <property type="term" value="F:oxidoreductase activity, acting on paired donors, with incorporation or reduction of molecular oxygen"/>
    <property type="evidence" value="ECO:0007669"/>
    <property type="project" value="InterPro"/>
</dbReference>
<name>A0A964E6L2_9PROT</name>
<dbReference type="InterPro" id="IPR016215">
    <property type="entry name" value="NTA_MOA"/>
</dbReference>
<keyword evidence="3 8" id="KW-0560">Oxidoreductase</keyword>
<evidence type="ECO:0000313" key="8">
    <source>
        <dbReference type="EMBL" id="MCB8883696.1"/>
    </source>
</evidence>
<feature type="binding site" evidence="6">
    <location>
        <position position="100"/>
    </location>
    <ligand>
        <name>FMN</name>
        <dbReference type="ChEBI" id="CHEBI:58210"/>
    </ligand>
</feature>
<dbReference type="SUPFAM" id="SSF51679">
    <property type="entry name" value="Bacterial luciferase-like"/>
    <property type="match status" value="1"/>
</dbReference>
<dbReference type="InterPro" id="IPR036661">
    <property type="entry name" value="Luciferase-like_sf"/>
</dbReference>
<dbReference type="PIRSF" id="PIRSF000337">
    <property type="entry name" value="NTA_MOA"/>
    <property type="match status" value="1"/>
</dbReference>
<dbReference type="AlphaFoldDB" id="A0A964E6L2"/>
<proteinExistence type="inferred from homology"/>
<protein>
    <submittedName>
        <fullName evidence="8">NtaA/DmoA family FMN-dependent monooxygenase</fullName>
        <ecNumber evidence="8">1.14.-.-</ecNumber>
    </submittedName>
</protein>
<evidence type="ECO:0000256" key="6">
    <source>
        <dbReference type="PIRSR" id="PIRSR000337-1"/>
    </source>
</evidence>
<dbReference type="GO" id="GO:0004497">
    <property type="term" value="F:monooxygenase activity"/>
    <property type="evidence" value="ECO:0007669"/>
    <property type="project" value="UniProtKB-KW"/>
</dbReference>
<reference evidence="8 9" key="1">
    <citation type="journal article" date="2021" name="Microorganisms">
        <title>Acidisoma silvae sp. nov. and Acidisomacellulosilytica sp. nov., Two Acidophilic Bacteria Isolated from Decaying Wood, Hydrolyzing Cellulose and Producing Poly-3-hydroxybutyrate.</title>
        <authorList>
            <person name="Mieszkin S."/>
            <person name="Pouder E."/>
            <person name="Uroz S."/>
            <person name="Simon-Colin C."/>
            <person name="Alain K."/>
        </authorList>
    </citation>
    <scope>NUCLEOTIDE SEQUENCE [LARGE SCALE GENOMIC DNA]</scope>
    <source>
        <strain evidence="8 9">HW T5.17</strain>
    </source>
</reference>
<evidence type="ECO:0000313" key="9">
    <source>
        <dbReference type="Proteomes" id="UP000721844"/>
    </source>
</evidence>
<feature type="binding site" evidence="6">
    <location>
        <position position="225"/>
    </location>
    <ligand>
        <name>FMN</name>
        <dbReference type="ChEBI" id="CHEBI:58210"/>
    </ligand>
</feature>
<keyword evidence="9" id="KW-1185">Reference proteome</keyword>
<gene>
    <name evidence="8" type="ORF">ACELLULO517_25830</name>
</gene>
<keyword evidence="2 6" id="KW-0288">FMN</keyword>
<dbReference type="PANTHER" id="PTHR30011">
    <property type="entry name" value="ALKANESULFONATE MONOOXYGENASE-RELATED"/>
    <property type="match status" value="1"/>
</dbReference>
<comment type="caution">
    <text evidence="8">The sequence shown here is derived from an EMBL/GenBank/DDBJ whole genome shotgun (WGS) entry which is preliminary data.</text>
</comment>
<comment type="similarity">
    <text evidence="5">Belongs to the NtaA/SnaA/DszA monooxygenase family.</text>
</comment>
<evidence type="ECO:0000256" key="3">
    <source>
        <dbReference type="ARBA" id="ARBA00023002"/>
    </source>
</evidence>
<dbReference type="PANTHER" id="PTHR30011:SF16">
    <property type="entry name" value="C2H2 FINGER DOMAIN TRANSCRIPTION FACTOR (EUROFUNG)-RELATED"/>
    <property type="match status" value="1"/>
</dbReference>
<feature type="domain" description="Luciferase-like" evidence="7">
    <location>
        <begin position="35"/>
        <end position="387"/>
    </location>
</feature>
<evidence type="ECO:0000256" key="5">
    <source>
        <dbReference type="ARBA" id="ARBA00033748"/>
    </source>
</evidence>
<feature type="binding site" evidence="6">
    <location>
        <position position="54"/>
    </location>
    <ligand>
        <name>FMN</name>
        <dbReference type="ChEBI" id="CHEBI:58210"/>
    </ligand>
</feature>
<accession>A0A964E6L2</accession>
<sequence length="436" mass="48090">MMTTQFHLGWFMGFSPDEWNEPFANGGAPWDGGFYVEMAKALERACFDFMMVEDTLMVSEAYGHSREVYLKHALMAPKHDPAPLAALMTAATRHIGVVTTMSTMAYPPFMLARLCSTLDHISGGRFGWNIVTTGENASAQNFGMDELPPREIRYDMAEEYLDLVRQLFGSWDKDAVVMDRETGYYADHGKVRTIDFNGKYFKCRGPLNTAPSPQGRPAFFQAGGSPRGKDFAAKHADAIVAVGNGVAGMKKYREDIRSRAVKAGRDPDAIKIFFCITPTLGETEEEAKAKHARMINSDRFIEQSLAFIAGVTDIDFSAFNLDEPLPHMTTNGEQGSLDKFAQWGSGKTLRQLVIEASGGLVSSFELVGTPDQVATKMGEVMEEVGGDGFLITSPSLRMSRRYIIEVTDGLVPALQRKGLVRSAYATSTLRETLAEF</sequence>